<evidence type="ECO:0000313" key="3">
    <source>
        <dbReference type="Proteomes" id="UP000502498"/>
    </source>
</evidence>
<feature type="transmembrane region" description="Helical" evidence="1">
    <location>
        <begin position="182"/>
        <end position="200"/>
    </location>
</feature>
<name>A0A7D4PWY5_9MICO</name>
<evidence type="ECO:0000313" key="2">
    <source>
        <dbReference type="EMBL" id="QKJ20694.1"/>
    </source>
</evidence>
<reference evidence="2 3" key="1">
    <citation type="submission" date="2020-05" db="EMBL/GenBank/DDBJ databases">
        <title>Strain PA2F3 complete genome.</title>
        <authorList>
            <person name="Kim Y.-S."/>
            <person name="Kim S.-J."/>
            <person name="Jung H.-k."/>
            <person name="Kim S.-E."/>
            <person name="Kim K.-H."/>
        </authorList>
    </citation>
    <scope>NUCLEOTIDE SEQUENCE [LARGE SCALE GENOMIC DNA]</scope>
    <source>
        <strain evidence="2 3">PA2F3</strain>
    </source>
</reference>
<keyword evidence="1" id="KW-0812">Transmembrane</keyword>
<dbReference type="EMBL" id="CP054038">
    <property type="protein sequence ID" value="QKJ20694.1"/>
    <property type="molecule type" value="Genomic_DNA"/>
</dbReference>
<feature type="transmembrane region" description="Helical" evidence="1">
    <location>
        <begin position="86"/>
        <end position="104"/>
    </location>
</feature>
<evidence type="ECO:0000256" key="1">
    <source>
        <dbReference type="SAM" id="Phobius"/>
    </source>
</evidence>
<dbReference type="Proteomes" id="UP000502498">
    <property type="component" value="Chromosome"/>
</dbReference>
<keyword evidence="1" id="KW-1133">Transmembrane helix</keyword>
<feature type="transmembrane region" description="Helical" evidence="1">
    <location>
        <begin position="116"/>
        <end position="134"/>
    </location>
</feature>
<gene>
    <name evidence="2" type="ORF">HQM25_15930</name>
</gene>
<dbReference type="RefSeq" id="WP_172991119.1">
    <property type="nucleotide sequence ID" value="NZ_CP054038.1"/>
</dbReference>
<accession>A0A7D4PWY5</accession>
<protein>
    <submittedName>
        <fullName evidence="2">Uncharacterized protein</fullName>
    </submittedName>
</protein>
<dbReference type="AlphaFoldDB" id="A0A7D4PWY5"/>
<sequence>MTDVALTARSRVEKRLRAGSYASPRHATDDAARIALFAAVPELERSHDMVRAGEVRAVADGTVTANRPANAPASPKSSTALHETTLVVALLLGMIAFALIVPSPRTGRSAIGLDDGLLWSGVLAAATFGLYAWMEPSRRSTRMYELRGAATGLLLFFPVLWTVLLATVVARWNEVDLTASTIAGLTLLVAAIGATTALWWRARAVEHVPAPSSSLTAPDEALVTARMDAWWLDVDGLLSADERAAVVSAHRAALQRLKELKVITDADVSRAASTPLPQTWREERR</sequence>
<proteinExistence type="predicted"/>
<keyword evidence="1" id="KW-0472">Membrane</keyword>
<organism evidence="2 3">
    <name type="scientific">Microbacterium hominis</name>
    <dbReference type="NCBI Taxonomy" id="162426"/>
    <lineage>
        <taxon>Bacteria</taxon>
        <taxon>Bacillati</taxon>
        <taxon>Actinomycetota</taxon>
        <taxon>Actinomycetes</taxon>
        <taxon>Micrococcales</taxon>
        <taxon>Microbacteriaceae</taxon>
        <taxon>Microbacterium</taxon>
    </lineage>
</organism>
<feature type="transmembrane region" description="Helical" evidence="1">
    <location>
        <begin position="146"/>
        <end position="170"/>
    </location>
</feature>